<keyword evidence="2" id="KW-1185">Reference proteome</keyword>
<dbReference type="RefSeq" id="WP_006596133.1">
    <property type="nucleotide sequence ID" value="NZ_AFUD01000016.1"/>
</dbReference>
<proteinExistence type="predicted"/>
<dbReference type="EMBL" id="AEQR01000019">
    <property type="protein sequence ID" value="EFV99123.1"/>
    <property type="molecule type" value="Genomic_DNA"/>
</dbReference>
<reference evidence="1 2" key="1">
    <citation type="submission" date="2010-12" db="EMBL/GenBank/DDBJ databases">
        <authorList>
            <person name="Muzny D."/>
            <person name="Qin X."/>
            <person name="Deng J."/>
            <person name="Jiang H."/>
            <person name="Liu Y."/>
            <person name="Qu J."/>
            <person name="Song X.-Z."/>
            <person name="Zhang L."/>
            <person name="Thornton R."/>
            <person name="Coyle M."/>
            <person name="Francisco L."/>
            <person name="Jackson L."/>
            <person name="Javaid M."/>
            <person name="Korchina V."/>
            <person name="Kovar C."/>
            <person name="Mata R."/>
            <person name="Mathew T."/>
            <person name="Ngo R."/>
            <person name="Nguyen L."/>
            <person name="Nguyen N."/>
            <person name="Okwuonu G."/>
            <person name="Ongeri F."/>
            <person name="Pham C."/>
            <person name="Simmons D."/>
            <person name="Wilczek-Boney K."/>
            <person name="Hale W."/>
            <person name="Jakkamsetti A."/>
            <person name="Pham P."/>
            <person name="Ruth R."/>
            <person name="San Lucas F."/>
            <person name="Warren J."/>
            <person name="Zhang J."/>
            <person name="Zhao Z."/>
            <person name="Zhou C."/>
            <person name="Zhu D."/>
            <person name="Lee S."/>
            <person name="Bess C."/>
            <person name="Blankenburg K."/>
            <person name="Forbes L."/>
            <person name="Fu Q."/>
            <person name="Gubbala S."/>
            <person name="Hirani K."/>
            <person name="Jayaseelan J.C."/>
            <person name="Lara F."/>
            <person name="Munidasa M."/>
            <person name="Palculict T."/>
            <person name="Patil S."/>
            <person name="Pu L.-L."/>
            <person name="Saada N."/>
            <person name="Tang L."/>
            <person name="Weissenberger G."/>
            <person name="Zhu Y."/>
            <person name="Hemphill L."/>
            <person name="Shang Y."/>
            <person name="Youmans B."/>
            <person name="Ayvaz T."/>
            <person name="Ross M."/>
            <person name="Santibanez J."/>
            <person name="Aqrawi P."/>
            <person name="Gross S."/>
            <person name="Joshi V."/>
            <person name="Fowler G."/>
            <person name="Nazareth L."/>
            <person name="Reid J."/>
            <person name="Worley K."/>
            <person name="Petrosino J."/>
            <person name="Highlander S."/>
            <person name="Gibbs R."/>
        </authorList>
    </citation>
    <scope>NUCLEOTIDE SEQUENCE [LARGE SCALE GENOMIC DNA]</scope>
    <source>
        <strain evidence="1 2">ATCC 700641</strain>
    </source>
</reference>
<dbReference type="HOGENOM" id="CLU_983215_0_0_9"/>
<dbReference type="AlphaFoldDB" id="E7SAL4"/>
<accession>E7SAL4</accession>
<keyword evidence="1" id="KW-0966">Cell projection</keyword>
<organism evidence="1 2">
    <name type="scientific">Streptococcus australis ATCC 700641</name>
    <dbReference type="NCBI Taxonomy" id="888833"/>
    <lineage>
        <taxon>Bacteria</taxon>
        <taxon>Bacillati</taxon>
        <taxon>Bacillota</taxon>
        <taxon>Bacilli</taxon>
        <taxon>Lactobacillales</taxon>
        <taxon>Streptococcaceae</taxon>
        <taxon>Streptococcus</taxon>
    </lineage>
</organism>
<sequence length="283" mass="33078">MSMERDKSANKANGEIGASYHIFSNLVNELRGESIIMLQVLESDFTILQNRAIKQSIKEGIIEDDFDKKYIAPIFTDLEEISSKMYSTFVNYYILRLTGVLELYFKDSIKELLKLNIDLLVKGFEGIKKEKLMKDLKKNYDSKVYLQCLNNIATKYSNGKKFSGKYKKYSKLLDINIDDVDVIGKLDNLFSLRNDLAHLNRFSDDQINSRTRPSIITERGFKYSRETQLSRENFEEVVKKLLKLTYETSEFLKEVEQATNSKWSRFDESAEDHYNRLVQIINQ</sequence>
<evidence type="ECO:0000313" key="2">
    <source>
        <dbReference type="Proteomes" id="UP000002814"/>
    </source>
</evidence>
<evidence type="ECO:0000313" key="1">
    <source>
        <dbReference type="EMBL" id="EFV99123.1"/>
    </source>
</evidence>
<dbReference type="Proteomes" id="UP000002814">
    <property type="component" value="Unassembled WGS sequence"/>
</dbReference>
<name>E7SAL4_9STRE</name>
<dbReference type="GeneID" id="93921969"/>
<keyword evidence="1" id="KW-0969">Cilium</keyword>
<keyword evidence="1" id="KW-0282">Flagellum</keyword>
<comment type="caution">
    <text evidence="1">The sequence shown here is derived from an EMBL/GenBank/DDBJ whole genome shotgun (WGS) entry which is preliminary data.</text>
</comment>
<dbReference type="PATRIC" id="fig|888833.12.peg.1400"/>
<gene>
    <name evidence="1" type="ORF">HMPREF9421_1231</name>
</gene>
<protein>
    <submittedName>
        <fullName evidence="1">Putative flagellar protein FliS</fullName>
    </submittedName>
</protein>